<reference evidence="2" key="1">
    <citation type="submission" date="2007-11" db="EMBL/GenBank/DDBJ databases">
        <authorList>
            <person name="Fulton L."/>
            <person name="Clifton S."/>
            <person name="Fulton B."/>
            <person name="Xu J."/>
            <person name="Minx P."/>
            <person name="Pepin K.H."/>
            <person name="Johnson M."/>
            <person name="Thiruvilangam P."/>
            <person name="Bhonagiri V."/>
            <person name="Nash W.E."/>
            <person name="Mardis E.R."/>
            <person name="Wilson R.K."/>
        </authorList>
    </citation>
    <scope>NUCLEOTIDE SEQUENCE [LARGE SCALE GENOMIC DNA]</scope>
    <source>
        <strain evidence="2">DSM 14662</strain>
    </source>
</reference>
<dbReference type="Pfam" id="PF07441">
    <property type="entry name" value="BofA"/>
    <property type="match status" value="1"/>
</dbReference>
<dbReference type="STRING" id="411490.ANACAC_03053"/>
<keyword evidence="1" id="KW-0812">Transmembrane</keyword>
<organism evidence="2 3">
    <name type="scientific">Anaerostipes caccae (strain DSM 14662 / CCUG 47493 / JCM 13470 / NCIMB 13811 / L1-92)</name>
    <dbReference type="NCBI Taxonomy" id="411490"/>
    <lineage>
        <taxon>Bacteria</taxon>
        <taxon>Bacillati</taxon>
        <taxon>Bacillota</taxon>
        <taxon>Clostridia</taxon>
        <taxon>Lachnospirales</taxon>
        <taxon>Lachnospiraceae</taxon>
        <taxon>Anaerostipes</taxon>
    </lineage>
</organism>
<proteinExistence type="predicted"/>
<keyword evidence="3" id="KW-1185">Reference proteome</keyword>
<dbReference type="EMBL" id="ABAX03000024">
    <property type="protein sequence ID" value="EDR96430.1"/>
    <property type="molecule type" value="Genomic_DNA"/>
</dbReference>
<feature type="transmembrane region" description="Helical" evidence="1">
    <location>
        <begin position="74"/>
        <end position="96"/>
    </location>
</feature>
<dbReference type="eggNOG" id="ENOG5033WRZ">
    <property type="taxonomic scope" value="Bacteria"/>
</dbReference>
<protein>
    <recommendedName>
        <fullName evidence="4">Pro-sigmaK processing inhibitor BofA</fullName>
    </recommendedName>
</protein>
<name>B0MHU1_ANACD</name>
<keyword evidence="1" id="KW-1133">Transmembrane helix</keyword>
<reference evidence="2" key="2">
    <citation type="submission" date="2013-11" db="EMBL/GenBank/DDBJ databases">
        <title>Draft genome sequence of Anaerostipes caccae (DSM 14662).</title>
        <authorList>
            <person name="Sudarsanam P."/>
            <person name="Ley R."/>
            <person name="Guruge J."/>
            <person name="Turnbaugh P.J."/>
            <person name="Mahowald M."/>
            <person name="Liep D."/>
            <person name="Gordon J."/>
        </authorList>
    </citation>
    <scope>NUCLEOTIDE SEQUENCE</scope>
    <source>
        <strain evidence="2">DSM 14662</strain>
    </source>
</reference>
<evidence type="ECO:0000256" key="1">
    <source>
        <dbReference type="SAM" id="Phobius"/>
    </source>
</evidence>
<dbReference type="AlphaFoldDB" id="B0MHU1"/>
<comment type="caution">
    <text evidence="2">The sequence shown here is derived from an EMBL/GenBank/DDBJ whole genome shotgun (WGS) entry which is preliminary data.</text>
</comment>
<dbReference type="HOGENOM" id="CLU_2299807_0_0_9"/>
<dbReference type="Proteomes" id="UP000004935">
    <property type="component" value="Unassembled WGS sequence"/>
</dbReference>
<evidence type="ECO:0000313" key="3">
    <source>
        <dbReference type="Proteomes" id="UP000004935"/>
    </source>
</evidence>
<dbReference type="InterPro" id="IPR010001">
    <property type="entry name" value="BofA"/>
</dbReference>
<evidence type="ECO:0000313" key="2">
    <source>
        <dbReference type="EMBL" id="EDR96430.1"/>
    </source>
</evidence>
<keyword evidence="1" id="KW-0472">Membrane</keyword>
<gene>
    <name evidence="2" type="ORF">ANACAC_03053</name>
</gene>
<feature type="transmembrane region" description="Helical" evidence="1">
    <location>
        <begin position="18"/>
        <end position="36"/>
    </location>
</feature>
<sequence>MSTYIGHKEGFFMDQNQMLLYIMVGGCGLCVLYGILKRPSYLLVLLARGGFCSALIFFIHIYCQKNGIHAPVDLNIASIGTGALLGLPGVVVLYVLGCIV</sequence>
<accession>B0MHU1</accession>
<feature type="transmembrane region" description="Helical" evidence="1">
    <location>
        <begin position="43"/>
        <end position="62"/>
    </location>
</feature>
<evidence type="ECO:0008006" key="4">
    <source>
        <dbReference type="Google" id="ProtNLM"/>
    </source>
</evidence>